<dbReference type="InterPro" id="IPR023398">
    <property type="entry name" value="TIF_eIF4e-like"/>
</dbReference>
<dbReference type="SUPFAM" id="SSF55418">
    <property type="entry name" value="eIF4e-like"/>
    <property type="match status" value="1"/>
</dbReference>
<dbReference type="AlphaFoldDB" id="A0A8C9DCL9"/>
<dbReference type="GeneTree" id="ENSGT00940000154194"/>
<dbReference type="OMA" id="CIKLPLQ"/>
<evidence type="ECO:0000256" key="1">
    <source>
        <dbReference type="ARBA" id="ARBA00009860"/>
    </source>
</evidence>
<keyword evidence="6" id="KW-0648">Protein biosynthesis</keyword>
<evidence type="ECO:0000256" key="7">
    <source>
        <dbReference type="SAM" id="MobiDB-lite"/>
    </source>
</evidence>
<dbReference type="GO" id="GO:0016281">
    <property type="term" value="C:eukaryotic translation initiation factor 4F complex"/>
    <property type="evidence" value="ECO:0007669"/>
    <property type="project" value="TreeGrafter"/>
</dbReference>
<accession>A0A8C9DCL9</accession>
<reference evidence="8" key="1">
    <citation type="submission" date="2025-08" db="UniProtKB">
        <authorList>
            <consortium name="Ensembl"/>
        </authorList>
    </citation>
    <scope>IDENTIFICATION</scope>
</reference>
<dbReference type="Ensembl" id="ENSPLOT00000033771.1">
    <property type="protein sequence ID" value="ENSPLOP00000030606.1"/>
    <property type="gene ID" value="ENSPLOG00000022365.1"/>
</dbReference>
<evidence type="ECO:0000256" key="3">
    <source>
        <dbReference type="ARBA" id="ARBA00022540"/>
    </source>
</evidence>
<dbReference type="Gene3D" id="3.30.760.10">
    <property type="entry name" value="RNA Cap, Translation Initiation Factor Eif4e"/>
    <property type="match status" value="1"/>
</dbReference>
<dbReference type="InterPro" id="IPR001040">
    <property type="entry name" value="TIF_eIF_4E"/>
</dbReference>
<feature type="compositionally biased region" description="Basic and acidic residues" evidence="7">
    <location>
        <begin position="17"/>
        <end position="31"/>
    </location>
</feature>
<dbReference type="GO" id="GO:0003743">
    <property type="term" value="F:translation initiation factor activity"/>
    <property type="evidence" value="ECO:0007669"/>
    <property type="project" value="UniProtKB-KW"/>
</dbReference>
<dbReference type="Proteomes" id="UP000694399">
    <property type="component" value="Unassembled WGS sequence"/>
</dbReference>
<protein>
    <submittedName>
        <fullName evidence="8">Uncharacterized protein</fullName>
    </submittedName>
</protein>
<evidence type="ECO:0000313" key="8">
    <source>
        <dbReference type="Ensembl" id="ENSPLOP00000030606.1"/>
    </source>
</evidence>
<dbReference type="GO" id="GO:0000340">
    <property type="term" value="F:RNA 7-methylguanosine cap binding"/>
    <property type="evidence" value="ECO:0007669"/>
    <property type="project" value="TreeGrafter"/>
</dbReference>
<dbReference type="GO" id="GO:0006417">
    <property type="term" value="P:regulation of translation"/>
    <property type="evidence" value="ECO:0007669"/>
    <property type="project" value="UniProtKB-KW"/>
</dbReference>
<keyword evidence="9" id="KW-1185">Reference proteome</keyword>
<evidence type="ECO:0000313" key="9">
    <source>
        <dbReference type="Proteomes" id="UP000694399"/>
    </source>
</evidence>
<reference evidence="8" key="2">
    <citation type="submission" date="2025-09" db="UniProtKB">
        <authorList>
            <consortium name="Ensembl"/>
        </authorList>
    </citation>
    <scope>IDENTIFICATION</scope>
</reference>
<name>A0A8C9DCL9_PANLE</name>
<evidence type="ECO:0000256" key="5">
    <source>
        <dbReference type="ARBA" id="ARBA00022884"/>
    </source>
</evidence>
<evidence type="ECO:0000256" key="6">
    <source>
        <dbReference type="ARBA" id="ARBA00022917"/>
    </source>
</evidence>
<comment type="similarity">
    <text evidence="1">Belongs to the eukaryotic initiation factor 4E family.</text>
</comment>
<sequence length="90" mass="10485">MATVEPETTPTPNPHPPSEEEKTESNQVAKPEHCIKLPLQNRWALWFFKNDKRGAKTCQANLQLISKFDTVEDFRWTAFKFDFHLNVAKI</sequence>
<organism evidence="8 9">
    <name type="scientific">Panthera leo</name>
    <name type="common">Lion</name>
    <dbReference type="NCBI Taxonomy" id="9689"/>
    <lineage>
        <taxon>Eukaryota</taxon>
        <taxon>Metazoa</taxon>
        <taxon>Chordata</taxon>
        <taxon>Craniata</taxon>
        <taxon>Vertebrata</taxon>
        <taxon>Euteleostomi</taxon>
        <taxon>Mammalia</taxon>
        <taxon>Eutheria</taxon>
        <taxon>Laurasiatheria</taxon>
        <taxon>Carnivora</taxon>
        <taxon>Feliformia</taxon>
        <taxon>Felidae</taxon>
        <taxon>Pantherinae</taxon>
        <taxon>Panthera</taxon>
    </lineage>
</organism>
<feature type="region of interest" description="Disordered" evidence="7">
    <location>
        <begin position="1"/>
        <end position="31"/>
    </location>
</feature>
<keyword evidence="3" id="KW-0396">Initiation factor</keyword>
<dbReference type="PANTHER" id="PTHR11960">
    <property type="entry name" value="EUKARYOTIC TRANSLATION INITIATION FACTOR 4E RELATED"/>
    <property type="match status" value="1"/>
</dbReference>
<keyword evidence="2" id="KW-0963">Cytoplasm</keyword>
<proteinExistence type="inferred from homology"/>
<dbReference type="PANTHER" id="PTHR11960:SF14">
    <property type="entry name" value="EUKARYOTIC TRANSLATION INITIATION FACTOR 4E"/>
    <property type="match status" value="1"/>
</dbReference>
<evidence type="ECO:0000256" key="2">
    <source>
        <dbReference type="ARBA" id="ARBA00022490"/>
    </source>
</evidence>
<evidence type="ECO:0000256" key="4">
    <source>
        <dbReference type="ARBA" id="ARBA00022845"/>
    </source>
</evidence>
<keyword evidence="4" id="KW-0810">Translation regulation</keyword>
<keyword evidence="5" id="KW-0694">RNA-binding</keyword>